<protein>
    <submittedName>
        <fullName evidence="2">Uncharacterized protein</fullName>
    </submittedName>
</protein>
<accession>A0A1Y2D8J8</accession>
<keyword evidence="1" id="KW-0732">Signal</keyword>
<sequence>MDTSHNNIFILGLVVSLLQTKPIYLEIKEYIKLLKWKIKLSNINEDKNNSNNNDDKNKDEMLKLLISKLNTVIKDWVELKSTYTLNSNRKRTINIDPNKDFFINIINDNVILS</sequence>
<proteinExistence type="predicted"/>
<dbReference type="AlphaFoldDB" id="A0A1Y2D8J8"/>
<evidence type="ECO:0000313" key="2">
    <source>
        <dbReference type="EMBL" id="ORY55592.1"/>
    </source>
</evidence>
<reference evidence="2 3" key="1">
    <citation type="submission" date="2016-08" db="EMBL/GenBank/DDBJ databases">
        <title>A Parts List for Fungal Cellulosomes Revealed by Comparative Genomics.</title>
        <authorList>
            <consortium name="DOE Joint Genome Institute"/>
            <person name="Haitjema C.H."/>
            <person name="Gilmore S.P."/>
            <person name="Henske J.K."/>
            <person name="Solomon K.V."/>
            <person name="De Groot R."/>
            <person name="Kuo A."/>
            <person name="Mondo S.J."/>
            <person name="Salamov A.A."/>
            <person name="Labutti K."/>
            <person name="Zhao Z."/>
            <person name="Chiniquy J."/>
            <person name="Barry K."/>
            <person name="Brewer H.M."/>
            <person name="Purvine S.O."/>
            <person name="Wright A.T."/>
            <person name="Boxma B."/>
            <person name="Van Alen T."/>
            <person name="Hackstein J.H."/>
            <person name="Baker S.E."/>
            <person name="Grigoriev I.V."/>
            <person name="O'Malley M.A."/>
        </authorList>
    </citation>
    <scope>NUCLEOTIDE SEQUENCE [LARGE SCALE GENOMIC DNA]</scope>
    <source>
        <strain evidence="2 3">G1</strain>
    </source>
</reference>
<evidence type="ECO:0000256" key="1">
    <source>
        <dbReference type="SAM" id="SignalP"/>
    </source>
</evidence>
<comment type="caution">
    <text evidence="2">The sequence shown here is derived from an EMBL/GenBank/DDBJ whole genome shotgun (WGS) entry which is preliminary data.</text>
</comment>
<dbReference type="EMBL" id="MCOG01000077">
    <property type="protein sequence ID" value="ORY55592.1"/>
    <property type="molecule type" value="Genomic_DNA"/>
</dbReference>
<gene>
    <name evidence="2" type="ORF">LY90DRAFT_507072</name>
</gene>
<dbReference type="Proteomes" id="UP000193920">
    <property type="component" value="Unassembled WGS sequence"/>
</dbReference>
<organism evidence="2 3">
    <name type="scientific">Neocallimastix californiae</name>
    <dbReference type="NCBI Taxonomy" id="1754190"/>
    <lineage>
        <taxon>Eukaryota</taxon>
        <taxon>Fungi</taxon>
        <taxon>Fungi incertae sedis</taxon>
        <taxon>Chytridiomycota</taxon>
        <taxon>Chytridiomycota incertae sedis</taxon>
        <taxon>Neocallimastigomycetes</taxon>
        <taxon>Neocallimastigales</taxon>
        <taxon>Neocallimastigaceae</taxon>
        <taxon>Neocallimastix</taxon>
    </lineage>
</organism>
<feature type="chain" id="PRO_5012350089" evidence="1">
    <location>
        <begin position="21"/>
        <end position="113"/>
    </location>
</feature>
<keyword evidence="3" id="KW-1185">Reference proteome</keyword>
<evidence type="ECO:0000313" key="3">
    <source>
        <dbReference type="Proteomes" id="UP000193920"/>
    </source>
</evidence>
<feature type="signal peptide" evidence="1">
    <location>
        <begin position="1"/>
        <end position="20"/>
    </location>
</feature>
<name>A0A1Y2D8J8_9FUNG</name>